<dbReference type="EMBL" id="DS547138">
    <property type="protein sequence ID" value="EDR01534.1"/>
    <property type="molecule type" value="Genomic_DNA"/>
</dbReference>
<reference evidence="1 2" key="1">
    <citation type="journal article" date="2008" name="Nature">
        <title>The genome of Laccaria bicolor provides insights into mycorrhizal symbiosis.</title>
        <authorList>
            <person name="Martin F."/>
            <person name="Aerts A."/>
            <person name="Ahren D."/>
            <person name="Brun A."/>
            <person name="Danchin E.G.J."/>
            <person name="Duchaussoy F."/>
            <person name="Gibon J."/>
            <person name="Kohler A."/>
            <person name="Lindquist E."/>
            <person name="Pereda V."/>
            <person name="Salamov A."/>
            <person name="Shapiro H.J."/>
            <person name="Wuyts J."/>
            <person name="Blaudez D."/>
            <person name="Buee M."/>
            <person name="Brokstein P."/>
            <person name="Canbaeck B."/>
            <person name="Cohen D."/>
            <person name="Courty P.E."/>
            <person name="Coutinho P.M."/>
            <person name="Delaruelle C."/>
            <person name="Detter J.C."/>
            <person name="Deveau A."/>
            <person name="DiFazio S."/>
            <person name="Duplessis S."/>
            <person name="Fraissinet-Tachet L."/>
            <person name="Lucic E."/>
            <person name="Frey-Klett P."/>
            <person name="Fourrey C."/>
            <person name="Feussner I."/>
            <person name="Gay G."/>
            <person name="Grimwood J."/>
            <person name="Hoegger P.J."/>
            <person name="Jain P."/>
            <person name="Kilaru S."/>
            <person name="Labbe J."/>
            <person name="Lin Y.C."/>
            <person name="Legue V."/>
            <person name="Le Tacon F."/>
            <person name="Marmeisse R."/>
            <person name="Melayah D."/>
            <person name="Montanini B."/>
            <person name="Muratet M."/>
            <person name="Nehls U."/>
            <person name="Niculita-Hirzel H."/>
            <person name="Oudot-Le Secq M.P."/>
            <person name="Peter M."/>
            <person name="Quesneville H."/>
            <person name="Rajashekar B."/>
            <person name="Reich M."/>
            <person name="Rouhier N."/>
            <person name="Schmutz J."/>
            <person name="Yin T."/>
            <person name="Chalot M."/>
            <person name="Henrissat B."/>
            <person name="Kuees U."/>
            <person name="Lucas S."/>
            <person name="Van de Peer Y."/>
            <person name="Podila G.K."/>
            <person name="Polle A."/>
            <person name="Pukkila P.J."/>
            <person name="Richardson P.M."/>
            <person name="Rouze P."/>
            <person name="Sanders I.R."/>
            <person name="Stajich J.E."/>
            <person name="Tunlid A."/>
            <person name="Tuskan G."/>
            <person name="Grigoriev I.V."/>
        </authorList>
    </citation>
    <scope>NUCLEOTIDE SEQUENCE [LARGE SCALE GENOMIC DNA]</scope>
    <source>
        <strain evidence="2">S238N-H82 / ATCC MYA-4686</strain>
    </source>
</reference>
<organism evidence="2">
    <name type="scientific">Laccaria bicolor (strain S238N-H82 / ATCC MYA-4686)</name>
    <name type="common">Bicoloured deceiver</name>
    <name type="synonym">Laccaria laccata var. bicolor</name>
    <dbReference type="NCBI Taxonomy" id="486041"/>
    <lineage>
        <taxon>Eukaryota</taxon>
        <taxon>Fungi</taxon>
        <taxon>Dikarya</taxon>
        <taxon>Basidiomycota</taxon>
        <taxon>Agaricomycotina</taxon>
        <taxon>Agaricomycetes</taxon>
        <taxon>Agaricomycetidae</taxon>
        <taxon>Agaricales</taxon>
        <taxon>Agaricineae</taxon>
        <taxon>Hydnangiaceae</taxon>
        <taxon>Laccaria</taxon>
    </lineage>
</organism>
<protein>
    <submittedName>
        <fullName evidence="1">Predicted protein</fullName>
    </submittedName>
</protein>
<dbReference type="OrthoDB" id="2745898at2759"/>
<dbReference type="KEGG" id="lbc:LACBIDRAFT_333205"/>
<evidence type="ECO:0000313" key="2">
    <source>
        <dbReference type="Proteomes" id="UP000001194"/>
    </source>
</evidence>
<name>B0DV84_LACBS</name>
<gene>
    <name evidence="1" type="ORF">LACBIDRAFT_333205</name>
</gene>
<dbReference type="RefSeq" id="XP_001887886.1">
    <property type="nucleotide sequence ID" value="XM_001887851.1"/>
</dbReference>
<dbReference type="Proteomes" id="UP000001194">
    <property type="component" value="Unassembled WGS sequence"/>
</dbReference>
<keyword evidence="2" id="KW-1185">Reference proteome</keyword>
<evidence type="ECO:0000313" key="1">
    <source>
        <dbReference type="EMBL" id="EDR01534.1"/>
    </source>
</evidence>
<accession>B0DV84</accession>
<dbReference type="InParanoid" id="B0DV84"/>
<proteinExistence type="predicted"/>
<dbReference type="AlphaFoldDB" id="B0DV84"/>
<dbReference type="HOGENOM" id="CLU_685243_0_0_1"/>
<dbReference type="GeneID" id="6083515"/>
<sequence length="393" mass="44778">MSLGRPFSHFRRNICSSSILKARRSMKPTPLPFPHNTFRGEDTDLEAGTLHFDVERSSFADNDLPRRLRLASDVNVKSLILSSKLFNFVAADWDELPTELQNALQHVIRHPTLEKLAISNFKNLPVSLLSAASFSTLSIHHAKFRRSKFRERKNTPSDIVTCIKSFDFRLTPLSSIRALVRDRISTDSLAIDFSSLHSLTGMKLHLADEIAAFKEVVKVSPNLKILHCEVKGEVPSSLAACRSLKTLVLLFHIEDELQDPLLSLPDVLSEMSGDNVLVEELLMNVHVLDHRSCRTDAMWWRLDDILSQSAFHSLRRVSLKIIVWVDDDLGFSAEELEEKRQREALKEELEKIGPSQFTWLSSNVKFEFSVSAVTYLQSETDPEIRRYLQSDIL</sequence>